<reference evidence="1 2" key="1">
    <citation type="submission" date="2021-05" db="EMBL/GenBank/DDBJ databases">
        <title>Genome Assembly of Synthetic Allotetraploid Brassica napus Reveals Homoeologous Exchanges between Subgenomes.</title>
        <authorList>
            <person name="Davis J.T."/>
        </authorList>
    </citation>
    <scope>NUCLEOTIDE SEQUENCE [LARGE SCALE GENOMIC DNA]</scope>
    <source>
        <strain evidence="2">cv. Da-Ae</strain>
        <tissue evidence="1">Seedling</tissue>
    </source>
</reference>
<accession>A0ABQ7YKF5</accession>
<organism evidence="1 2">
    <name type="scientific">Brassica napus</name>
    <name type="common">Rape</name>
    <dbReference type="NCBI Taxonomy" id="3708"/>
    <lineage>
        <taxon>Eukaryota</taxon>
        <taxon>Viridiplantae</taxon>
        <taxon>Streptophyta</taxon>
        <taxon>Embryophyta</taxon>
        <taxon>Tracheophyta</taxon>
        <taxon>Spermatophyta</taxon>
        <taxon>Magnoliopsida</taxon>
        <taxon>eudicotyledons</taxon>
        <taxon>Gunneridae</taxon>
        <taxon>Pentapetalae</taxon>
        <taxon>rosids</taxon>
        <taxon>malvids</taxon>
        <taxon>Brassicales</taxon>
        <taxon>Brassicaceae</taxon>
        <taxon>Brassiceae</taxon>
        <taxon>Brassica</taxon>
    </lineage>
</organism>
<proteinExistence type="predicted"/>
<name>A0ABQ7YKF5_BRANA</name>
<evidence type="ECO:0000313" key="1">
    <source>
        <dbReference type="EMBL" id="KAH0868636.1"/>
    </source>
</evidence>
<sequence length="73" mass="8330">MLHDRLGYSVCTDCYDQLLKHWPNVYLALENNLEIVLVSTEFKGNEFYLFLQVVNKIDLPGAEPEPKASSQGD</sequence>
<keyword evidence="2" id="KW-1185">Reference proteome</keyword>
<protein>
    <submittedName>
        <fullName evidence="1">Uncharacterized protein</fullName>
    </submittedName>
</protein>
<dbReference type="Proteomes" id="UP000824890">
    <property type="component" value="Unassembled WGS sequence"/>
</dbReference>
<evidence type="ECO:0000313" key="2">
    <source>
        <dbReference type="Proteomes" id="UP000824890"/>
    </source>
</evidence>
<comment type="caution">
    <text evidence="1">The sequence shown here is derived from an EMBL/GenBank/DDBJ whole genome shotgun (WGS) entry which is preliminary data.</text>
</comment>
<gene>
    <name evidence="1" type="ORF">HID58_075658</name>
</gene>
<dbReference type="EMBL" id="JAGKQM010000017">
    <property type="protein sequence ID" value="KAH0868636.1"/>
    <property type="molecule type" value="Genomic_DNA"/>
</dbReference>